<evidence type="ECO:0000313" key="2">
    <source>
        <dbReference type="EMBL" id="RDW24397.1"/>
    </source>
</evidence>
<dbReference type="VEuPathDB" id="FungiDB:YALI0_C24189g"/>
<reference evidence="2 3" key="1">
    <citation type="submission" date="2018-07" db="EMBL/GenBank/DDBJ databases">
        <title>Draft Genome Assemblies for Five Robust Yarrowia lipolytica Strains Exhibiting High Lipid Production and Pentose Sugar Utilization and Sugar Alcohol Secretion from Undetoxified Lignocellulosic Biomass Hydrolysates.</title>
        <authorList>
            <consortium name="DOE Joint Genome Institute"/>
            <person name="Walker C."/>
            <person name="Ryu S."/>
            <person name="Na H."/>
            <person name="Zane M."/>
            <person name="LaButti K."/>
            <person name="Lipzen A."/>
            <person name="Haridas S."/>
            <person name="Barry K."/>
            <person name="Grigoriev I.V."/>
            <person name="Quarterman J."/>
            <person name="Slininger P."/>
            <person name="Dien B."/>
            <person name="Trinh C.T."/>
        </authorList>
    </citation>
    <scope>NUCLEOTIDE SEQUENCE [LARGE SCALE GENOMIC DNA]</scope>
    <source>
        <strain evidence="2 3">YB392</strain>
    </source>
</reference>
<proteinExistence type="predicted"/>
<evidence type="ECO:0000256" key="1">
    <source>
        <dbReference type="SAM" id="MobiDB-lite"/>
    </source>
</evidence>
<feature type="compositionally biased region" description="Basic and acidic residues" evidence="1">
    <location>
        <begin position="10"/>
        <end position="32"/>
    </location>
</feature>
<feature type="region of interest" description="Disordered" evidence="1">
    <location>
        <begin position="399"/>
        <end position="455"/>
    </location>
</feature>
<feature type="compositionally biased region" description="Low complexity" evidence="1">
    <location>
        <begin position="44"/>
        <end position="60"/>
    </location>
</feature>
<feature type="region of interest" description="Disordered" evidence="1">
    <location>
        <begin position="1"/>
        <end position="67"/>
    </location>
</feature>
<protein>
    <submittedName>
        <fullName evidence="2">Uncharacterized protein</fullName>
    </submittedName>
</protein>
<gene>
    <name evidence="2" type="ORF">B0I71DRAFT_134374</name>
</gene>
<dbReference type="EMBL" id="KZ859036">
    <property type="protein sequence ID" value="RDW24397.1"/>
    <property type="molecule type" value="Genomic_DNA"/>
</dbReference>
<name>A0A371C251_YARLL</name>
<sequence>KKATPKKATTKKDTSKKDTPKKDTPKKDTPKKDTHKKTAVKSEPNTAESTPAPSTPTKTTNGKKAVPCPPKFQILLSDYPEYVIWGRLQIREFLIRFNDIISIGSRHGPSLNDLTGPWNEFMYKHIITALLSVLTKDYAVHAKLPPSSNNAYNHPGPPMDKEVHTDLVKQIERIPAESERLWLMLSDYIEIANEKLGNIDPVVGKTMLKDNVEEEEVEEEGGTKLTSREVQKLGDLSTELDYEKRSIDLVGRLITLVASTEQVRNALARDNDQREASYAETVKNLNVQWYKKREELKQSRPNGAGKGRAALYEWQDVHAVAKNAWIESVEQAKYAVIMSNRHRRHRMLPVGKDHLGNTYWVCQERLTGVRDLSSFIIIEKAEGSEYPVPMQELIAYNEAHPPKPKKKKPIKKAAQQPTKEEGNEGDEETPATEEVVAEEEEEEEDEAPPLLPDPNHEFYHFSLNTSRPLLGANQNTTLYMVTCKEDGELLAKWLPYHMGEKDPTKPPNERDKFIQRIKQVSEIMLPRELIAT</sequence>
<dbReference type="Proteomes" id="UP000256601">
    <property type="component" value="Unassembled WGS sequence"/>
</dbReference>
<feature type="compositionally biased region" description="Acidic residues" evidence="1">
    <location>
        <begin position="423"/>
        <end position="447"/>
    </location>
</feature>
<accession>A0A371C251</accession>
<dbReference type="PANTHER" id="PTHR31765:SF3">
    <property type="entry name" value="TRANSLATION INITIATION FACTOR IF-2"/>
    <property type="match status" value="1"/>
</dbReference>
<dbReference type="VEuPathDB" id="FungiDB:YALI1_C33245g"/>
<dbReference type="PANTHER" id="PTHR31765">
    <property type="entry name" value="PROTEIN CBG12783"/>
    <property type="match status" value="1"/>
</dbReference>
<feature type="non-terminal residue" evidence="2">
    <location>
        <position position="1"/>
    </location>
</feature>
<dbReference type="AlphaFoldDB" id="A0A371C251"/>
<evidence type="ECO:0000313" key="3">
    <source>
        <dbReference type="Proteomes" id="UP000256601"/>
    </source>
</evidence>
<feature type="compositionally biased region" description="Basic residues" evidence="1">
    <location>
        <begin position="402"/>
        <end position="411"/>
    </location>
</feature>
<organism evidence="2 3">
    <name type="scientific">Yarrowia lipolytica</name>
    <name type="common">Candida lipolytica</name>
    <dbReference type="NCBI Taxonomy" id="4952"/>
    <lineage>
        <taxon>Eukaryota</taxon>
        <taxon>Fungi</taxon>
        <taxon>Dikarya</taxon>
        <taxon>Ascomycota</taxon>
        <taxon>Saccharomycotina</taxon>
        <taxon>Dipodascomycetes</taxon>
        <taxon>Dipodascales</taxon>
        <taxon>Dipodascales incertae sedis</taxon>
        <taxon>Yarrowia</taxon>
    </lineage>
</organism>